<feature type="compositionally biased region" description="Basic and acidic residues" evidence="1">
    <location>
        <begin position="238"/>
        <end position="248"/>
    </location>
</feature>
<feature type="region of interest" description="Disordered" evidence="1">
    <location>
        <begin position="180"/>
        <end position="258"/>
    </location>
</feature>
<evidence type="ECO:0000256" key="1">
    <source>
        <dbReference type="SAM" id="MobiDB-lite"/>
    </source>
</evidence>
<evidence type="ECO:0000313" key="4">
    <source>
        <dbReference type="Proteomes" id="UP000286045"/>
    </source>
</evidence>
<evidence type="ECO:0000313" key="3">
    <source>
        <dbReference type="EMBL" id="RWA13627.1"/>
    </source>
</evidence>
<protein>
    <recommendedName>
        <fullName evidence="2">AAA+ ATPase lid domain-containing protein</fullName>
    </recommendedName>
</protein>
<accession>A0A439DGU4</accession>
<dbReference type="Pfam" id="PF23232">
    <property type="entry name" value="AAA_lid_13"/>
    <property type="match status" value="1"/>
</dbReference>
<comment type="caution">
    <text evidence="3">The sequence shown here is derived from an EMBL/GenBank/DDBJ whole genome shotgun (WGS) entry which is preliminary data.</text>
</comment>
<dbReference type="PANTHER" id="PTHR46411">
    <property type="entry name" value="FAMILY ATPASE, PUTATIVE-RELATED"/>
    <property type="match status" value="1"/>
</dbReference>
<dbReference type="InterPro" id="IPR027417">
    <property type="entry name" value="P-loop_NTPase"/>
</dbReference>
<reference evidence="3 4" key="1">
    <citation type="submission" date="2018-12" db="EMBL/GenBank/DDBJ databases">
        <title>Draft genome sequence of Xylaria grammica IHI A82.</title>
        <authorList>
            <person name="Buettner E."/>
            <person name="Kellner H."/>
        </authorList>
    </citation>
    <scope>NUCLEOTIDE SEQUENCE [LARGE SCALE GENOMIC DNA]</scope>
    <source>
        <strain evidence="3 4">IHI A82</strain>
    </source>
</reference>
<feature type="compositionally biased region" description="Polar residues" evidence="1">
    <location>
        <begin position="205"/>
        <end position="216"/>
    </location>
</feature>
<feature type="domain" description="AAA+ ATPase lid" evidence="2">
    <location>
        <begin position="36"/>
        <end position="149"/>
    </location>
</feature>
<dbReference type="InterPro" id="IPR056599">
    <property type="entry name" value="AAA_lid_fung"/>
</dbReference>
<evidence type="ECO:0000259" key="2">
    <source>
        <dbReference type="Pfam" id="PF23232"/>
    </source>
</evidence>
<dbReference type="Proteomes" id="UP000286045">
    <property type="component" value="Unassembled WGS sequence"/>
</dbReference>
<dbReference type="AlphaFoldDB" id="A0A439DGU4"/>
<organism evidence="3 4">
    <name type="scientific">Xylaria grammica</name>
    <dbReference type="NCBI Taxonomy" id="363999"/>
    <lineage>
        <taxon>Eukaryota</taxon>
        <taxon>Fungi</taxon>
        <taxon>Dikarya</taxon>
        <taxon>Ascomycota</taxon>
        <taxon>Pezizomycotina</taxon>
        <taxon>Sordariomycetes</taxon>
        <taxon>Xylariomycetidae</taxon>
        <taxon>Xylariales</taxon>
        <taxon>Xylariaceae</taxon>
        <taxon>Xylaria</taxon>
    </lineage>
</organism>
<feature type="compositionally biased region" description="Pro residues" evidence="1">
    <location>
        <begin position="184"/>
        <end position="193"/>
    </location>
</feature>
<dbReference type="EMBL" id="RYZI01000022">
    <property type="protein sequence ID" value="RWA13627.1"/>
    <property type="molecule type" value="Genomic_DNA"/>
</dbReference>
<keyword evidence="4" id="KW-1185">Reference proteome</keyword>
<proteinExistence type="predicted"/>
<dbReference type="SUPFAM" id="SSF52540">
    <property type="entry name" value="P-loop containing nucleoside triphosphate hydrolases"/>
    <property type="match status" value="1"/>
</dbReference>
<name>A0A439DGU4_9PEZI</name>
<sequence>MMEYYAGVLFLTTNRFGVFDEAFTSRIHISLYYPPLDRKSTLQIFEKNRDRINTRYKKAGRVIDINSSEIIDFAIDYFEGNKEGRWNGRQIRNAFQSALALAELDAIGTNEFMSESNNDRPVVLGRKNFETVAEAYKGFTNYLKQVYGADFARRARENLWRFDAFGSPRMPNNLNTRLKMAEPAIPPPPPPPGQWGGQRYAGYDSRNTQTYYQPQHQYLERYDHPGSGPRYAPTSDQRQNRDSGERWDSISGAKGLDQ</sequence>
<gene>
    <name evidence="3" type="ORF">EKO27_g1434</name>
</gene>
<dbReference type="PANTHER" id="PTHR46411:SF2">
    <property type="entry name" value="AAA+ ATPASE DOMAIN-CONTAINING PROTEIN"/>
    <property type="match status" value="1"/>
</dbReference>